<accession>A0AAE0T7Q5</accession>
<name>A0AAE0T7Q5_9BIVA</name>
<dbReference type="InterPro" id="IPR001650">
    <property type="entry name" value="Helicase_C-like"/>
</dbReference>
<dbReference type="EMBL" id="JAEAOA010000085">
    <property type="protein sequence ID" value="KAK3604849.1"/>
    <property type="molecule type" value="Genomic_DNA"/>
</dbReference>
<dbReference type="InterPro" id="IPR014001">
    <property type="entry name" value="Helicase_ATP-bd"/>
</dbReference>
<dbReference type="InterPro" id="IPR006935">
    <property type="entry name" value="Helicase/UvrB_N"/>
</dbReference>
<sequence>MTEYKNILTELIKEKQTWRELKPELSKYNVHSTETAEKDTRAGKIFEVFTKLYFLISPTEKDNFKKVWLFEETPLEVRNKLNLGNRDYGVDLVLQDLEDQYFVVQCKYKNDESTDLDNVSKTRHDNFTFYGVANLNEIEKDTFDSIYSLLAKNHLEERKLYDPLPHQEIAINECTQWFTEGEEPRGQLILPCGAGKTFTALWIKEKLQSKNTLVLVPSLALLRQIKNEWSKQRKNIYQYLCVCSETDIDKDTTDTLVTHTYEIDTRVTTDSEHVKSFLLKPFEEKVIFSTYHSLPVIANAINEISFEFDFTFCDEAHKTAGVGNNKFSLIHNNNRIPSKYRLYATATPRIVKESLKKKLGDDLKYAYDMNDPDTFGHEFHRMTFKDAIEEEILVDYKIVAIGVNSDELKEYIEQRRFIDKNISIDELANNYALEHVMQKYNANHGLTFHSRVKLAQEFANRHGQLFPNTKTFSVSGEQPTSYRNLVLEEFKNSEKAIVSNARCLTEGVDVPTIDLVYFCDPKNSKVDIVQAVGRALRKKEGKKLGLIVVPIYHSKKDEVENSISSGSFKNLLQVIRSLCDQDERLQDEINFIAFGKGKRKSNKIDIISSSFIEEQDKIILEGFEEKLRNSLFDRIIEKSSNNWDLWFLNLQSYLENNSHEYPSKEDDAGLYNWMANQRMRKNSGSLKNEELRKLNSINFVWDIVELKWNKRFKKLLIYRNINPDSWPKYNRENPESEESQLSVFCQVIRKRYREGNLTNYWFKKMLDINFNFEGKTDNWTQYWQEIKDKLENRNSISSEELGKNACSWIYRHHKSYEEGTLSDYQNKKIEELKLDRFFETWEQTFAKVKEWVLENQKIPSPQSNKEFNSWLYSQRSRYKSGNLNDEQITKLIEIGFDLEGLGKEKNDAKWIEMFENVKSFKSDNDSWPKFGAEGLEGKMYNWCQAQRQAQAGTHSGGKRKPLQQWQVEKLESIDFHWARADVNEVQWEQNFSEFKKHVDSNGNLSLPSMVNGEYNFSYRWFFNQRIAFQGNKIPKERLEKFREIGIDLNKFENETSKDGRYGFTKWANKTREIADFINRNGHYPRSGKGKESLH</sequence>
<dbReference type="Pfam" id="PF03457">
    <property type="entry name" value="HA"/>
    <property type="match status" value="2"/>
</dbReference>
<comment type="caution">
    <text evidence="3">The sequence shown here is derived from an EMBL/GenBank/DDBJ whole genome shotgun (WGS) entry which is preliminary data.</text>
</comment>
<reference evidence="3" key="3">
    <citation type="submission" date="2023-05" db="EMBL/GenBank/DDBJ databases">
        <authorList>
            <person name="Smith C.H."/>
        </authorList>
    </citation>
    <scope>NUCLEOTIDE SEQUENCE</scope>
    <source>
        <strain evidence="3">CHS0354</strain>
        <tissue evidence="3">Mantle</tissue>
    </source>
</reference>
<dbReference type="PROSITE" id="PS51192">
    <property type="entry name" value="HELICASE_ATP_BIND_1"/>
    <property type="match status" value="1"/>
</dbReference>
<dbReference type="InterPro" id="IPR039442">
    <property type="entry name" value="Mrr-like_dom"/>
</dbReference>
<feature type="domain" description="Helicase C-terminal" evidence="2">
    <location>
        <begin position="383"/>
        <end position="590"/>
    </location>
</feature>
<dbReference type="Gene3D" id="3.40.50.300">
    <property type="entry name" value="P-loop containing nucleotide triphosphate hydrolases"/>
    <property type="match status" value="2"/>
</dbReference>
<gene>
    <name evidence="3" type="ORF">CHS0354_000511</name>
</gene>
<feature type="domain" description="Helicase ATP-binding" evidence="1">
    <location>
        <begin position="177"/>
        <end position="366"/>
    </location>
</feature>
<dbReference type="GO" id="GO:0003677">
    <property type="term" value="F:DNA binding"/>
    <property type="evidence" value="ECO:0007669"/>
    <property type="project" value="InterPro"/>
</dbReference>
<dbReference type="GO" id="GO:0016787">
    <property type="term" value="F:hydrolase activity"/>
    <property type="evidence" value="ECO:0007669"/>
    <property type="project" value="InterPro"/>
</dbReference>
<evidence type="ECO:0008006" key="5">
    <source>
        <dbReference type="Google" id="ProtNLM"/>
    </source>
</evidence>
<organism evidence="3 4">
    <name type="scientific">Potamilus streckersoni</name>
    <dbReference type="NCBI Taxonomy" id="2493646"/>
    <lineage>
        <taxon>Eukaryota</taxon>
        <taxon>Metazoa</taxon>
        <taxon>Spiralia</taxon>
        <taxon>Lophotrochozoa</taxon>
        <taxon>Mollusca</taxon>
        <taxon>Bivalvia</taxon>
        <taxon>Autobranchia</taxon>
        <taxon>Heteroconchia</taxon>
        <taxon>Palaeoheterodonta</taxon>
        <taxon>Unionida</taxon>
        <taxon>Unionoidea</taxon>
        <taxon>Unionidae</taxon>
        <taxon>Ambleminae</taxon>
        <taxon>Lampsilini</taxon>
        <taxon>Potamilus</taxon>
    </lineage>
</organism>
<dbReference type="Pfam" id="PF13156">
    <property type="entry name" value="Mrr_cat_2"/>
    <property type="match status" value="1"/>
</dbReference>
<evidence type="ECO:0000313" key="3">
    <source>
        <dbReference type="EMBL" id="KAK3604849.1"/>
    </source>
</evidence>
<dbReference type="Gene3D" id="6.10.140.530">
    <property type="match status" value="4"/>
</dbReference>
<dbReference type="SUPFAM" id="SSF52540">
    <property type="entry name" value="P-loop containing nucleoside triphosphate hydrolases"/>
    <property type="match status" value="1"/>
</dbReference>
<dbReference type="Pfam" id="PF00271">
    <property type="entry name" value="Helicase_C"/>
    <property type="match status" value="1"/>
</dbReference>
<dbReference type="Pfam" id="PF04851">
    <property type="entry name" value="ResIII"/>
    <property type="match status" value="1"/>
</dbReference>
<reference evidence="3" key="1">
    <citation type="journal article" date="2021" name="Genome Biol. Evol.">
        <title>A High-Quality Reference Genome for a Parasitic Bivalve with Doubly Uniparental Inheritance (Bivalvia: Unionida).</title>
        <authorList>
            <person name="Smith C.H."/>
        </authorList>
    </citation>
    <scope>NUCLEOTIDE SEQUENCE</scope>
    <source>
        <strain evidence="3">CHS0354</strain>
    </source>
</reference>
<evidence type="ECO:0000259" key="2">
    <source>
        <dbReference type="PROSITE" id="PS51194"/>
    </source>
</evidence>
<dbReference type="InterPro" id="IPR005114">
    <property type="entry name" value="Helicase_assoc"/>
</dbReference>
<reference evidence="3" key="2">
    <citation type="journal article" date="2021" name="Genome Biol. Evol.">
        <title>Developing a high-quality reference genome for a parasitic bivalve with doubly uniparental inheritance (Bivalvia: Unionida).</title>
        <authorList>
            <person name="Smith C.H."/>
        </authorList>
    </citation>
    <scope>NUCLEOTIDE SEQUENCE</scope>
    <source>
        <strain evidence="3">CHS0354</strain>
        <tissue evidence="3">Mantle</tissue>
    </source>
</reference>
<keyword evidence="4" id="KW-1185">Reference proteome</keyword>
<evidence type="ECO:0000259" key="1">
    <source>
        <dbReference type="PROSITE" id="PS51192"/>
    </source>
</evidence>
<dbReference type="PANTHER" id="PTHR33418">
    <property type="entry name" value="HELICASE-ASSOCIATED"/>
    <property type="match status" value="1"/>
</dbReference>
<dbReference type="PANTHER" id="PTHR33418:SF1">
    <property type="entry name" value="HELICASE-ASSOCIATED DOMAIN-CONTAINING PROTEIN"/>
    <property type="match status" value="1"/>
</dbReference>
<proteinExistence type="predicted"/>
<dbReference type="GO" id="GO:0005524">
    <property type="term" value="F:ATP binding"/>
    <property type="evidence" value="ECO:0007669"/>
    <property type="project" value="InterPro"/>
</dbReference>
<dbReference type="SMART" id="SM00490">
    <property type="entry name" value="HELICc"/>
    <property type="match status" value="1"/>
</dbReference>
<dbReference type="InterPro" id="IPR027417">
    <property type="entry name" value="P-loop_NTPase"/>
</dbReference>
<dbReference type="Proteomes" id="UP001195483">
    <property type="component" value="Unassembled WGS sequence"/>
</dbReference>
<evidence type="ECO:0000313" key="4">
    <source>
        <dbReference type="Proteomes" id="UP001195483"/>
    </source>
</evidence>
<dbReference type="AlphaFoldDB" id="A0AAE0T7Q5"/>
<dbReference type="PROSITE" id="PS51194">
    <property type="entry name" value="HELICASE_CTER"/>
    <property type="match status" value="1"/>
</dbReference>
<dbReference type="SMART" id="SM00487">
    <property type="entry name" value="DEXDc"/>
    <property type="match status" value="1"/>
</dbReference>
<protein>
    <recommendedName>
        <fullName evidence="5">Helicase</fullName>
    </recommendedName>
</protein>